<evidence type="ECO:0000256" key="5">
    <source>
        <dbReference type="ARBA" id="ARBA00023163"/>
    </source>
</evidence>
<dbReference type="InterPro" id="IPR039420">
    <property type="entry name" value="WalR-like"/>
</dbReference>
<evidence type="ECO:0000256" key="6">
    <source>
        <dbReference type="PROSITE-ProRule" id="PRU00169"/>
    </source>
</evidence>
<proteinExistence type="predicted"/>
<dbReference type="PROSITE" id="PS50110">
    <property type="entry name" value="RESPONSE_REGULATORY"/>
    <property type="match status" value="1"/>
</dbReference>
<dbReference type="PANTHER" id="PTHR48111">
    <property type="entry name" value="REGULATOR OF RPOS"/>
    <property type="match status" value="1"/>
</dbReference>
<dbReference type="Gene3D" id="3.40.50.2300">
    <property type="match status" value="1"/>
</dbReference>
<dbReference type="Proteomes" id="UP000215377">
    <property type="component" value="Unassembled WGS sequence"/>
</dbReference>
<dbReference type="GO" id="GO:0000156">
    <property type="term" value="F:phosphorelay response regulator activity"/>
    <property type="evidence" value="ECO:0007669"/>
    <property type="project" value="TreeGrafter"/>
</dbReference>
<evidence type="ECO:0000259" key="7">
    <source>
        <dbReference type="PROSITE" id="PS50110"/>
    </source>
</evidence>
<evidence type="ECO:0000313" key="8">
    <source>
        <dbReference type="EMBL" id="OWU67802.1"/>
    </source>
</evidence>
<dbReference type="PANTHER" id="PTHR48111:SF1">
    <property type="entry name" value="TWO-COMPONENT RESPONSE REGULATOR ORR33"/>
    <property type="match status" value="1"/>
</dbReference>
<dbReference type="GO" id="GO:0005829">
    <property type="term" value="C:cytosol"/>
    <property type="evidence" value="ECO:0007669"/>
    <property type="project" value="TreeGrafter"/>
</dbReference>
<feature type="domain" description="Response regulatory" evidence="7">
    <location>
        <begin position="63"/>
        <end position="197"/>
    </location>
</feature>
<dbReference type="GO" id="GO:0032993">
    <property type="term" value="C:protein-DNA complex"/>
    <property type="evidence" value="ECO:0007669"/>
    <property type="project" value="TreeGrafter"/>
</dbReference>
<dbReference type="InterPro" id="IPR001789">
    <property type="entry name" value="Sig_transdc_resp-reg_receiver"/>
</dbReference>
<accession>A0A225NBA0</accession>
<feature type="modified residue" description="4-aspartylphosphate" evidence="6">
    <location>
        <position position="114"/>
    </location>
</feature>
<evidence type="ECO:0000256" key="1">
    <source>
        <dbReference type="ARBA" id="ARBA00022553"/>
    </source>
</evidence>
<comment type="caution">
    <text evidence="8">The sequence shown here is derived from an EMBL/GenBank/DDBJ whole genome shotgun (WGS) entry which is preliminary data.</text>
</comment>
<sequence length="222" mass="23511">MVEPPGTAPGSDPLITSAFMSIAPKSNPKVVGPGSEFKVQDLHPVPDRVLLEGDGNEAGFMANILVMEDDIAFATELRFAREDSGHAVVTCDTGSRAYSLLDVADPPFDLLITDIYVYRDGSVDPDDGAHLLGLLQVERARGLGLPLSSMPIIVISGAVRGPGQSRLLTMATKFGATDTLQKPFHMTQLLAKVQALIGQPQAHVARGDAARPNLSQGSGSRR</sequence>
<dbReference type="GO" id="GO:0000976">
    <property type="term" value="F:transcription cis-regulatory region binding"/>
    <property type="evidence" value="ECO:0007669"/>
    <property type="project" value="TreeGrafter"/>
</dbReference>
<dbReference type="EMBL" id="AQQR01000026">
    <property type="protein sequence ID" value="OWU67802.1"/>
    <property type="molecule type" value="Genomic_DNA"/>
</dbReference>
<protein>
    <recommendedName>
        <fullName evidence="7">Response regulatory domain-containing protein</fullName>
    </recommendedName>
</protein>
<keyword evidence="1 6" id="KW-0597">Phosphoprotein</keyword>
<organism evidence="8 9">
    <name type="scientific">Marinibacterium profundimaris</name>
    <dbReference type="NCBI Taxonomy" id="1679460"/>
    <lineage>
        <taxon>Bacteria</taxon>
        <taxon>Pseudomonadati</taxon>
        <taxon>Pseudomonadota</taxon>
        <taxon>Alphaproteobacteria</taxon>
        <taxon>Rhodobacterales</taxon>
        <taxon>Paracoccaceae</taxon>
        <taxon>Marinibacterium</taxon>
    </lineage>
</organism>
<dbReference type="GO" id="GO:0006355">
    <property type="term" value="P:regulation of DNA-templated transcription"/>
    <property type="evidence" value="ECO:0007669"/>
    <property type="project" value="TreeGrafter"/>
</dbReference>
<name>A0A225NBA0_9RHOB</name>
<keyword evidence="2" id="KW-0902">Two-component regulatory system</keyword>
<gene>
    <name evidence="8" type="ORF">ATO3_25570</name>
</gene>
<dbReference type="AlphaFoldDB" id="A0A225NBA0"/>
<dbReference type="Pfam" id="PF00072">
    <property type="entry name" value="Response_reg"/>
    <property type="match status" value="1"/>
</dbReference>
<keyword evidence="3" id="KW-0805">Transcription regulation</keyword>
<dbReference type="SUPFAM" id="SSF52172">
    <property type="entry name" value="CheY-like"/>
    <property type="match status" value="1"/>
</dbReference>
<evidence type="ECO:0000256" key="2">
    <source>
        <dbReference type="ARBA" id="ARBA00023012"/>
    </source>
</evidence>
<evidence type="ECO:0000256" key="3">
    <source>
        <dbReference type="ARBA" id="ARBA00023015"/>
    </source>
</evidence>
<keyword evidence="9" id="KW-1185">Reference proteome</keyword>
<evidence type="ECO:0000256" key="4">
    <source>
        <dbReference type="ARBA" id="ARBA00023125"/>
    </source>
</evidence>
<evidence type="ECO:0000313" key="9">
    <source>
        <dbReference type="Proteomes" id="UP000215377"/>
    </source>
</evidence>
<reference evidence="8 9" key="1">
    <citation type="submission" date="2013-04" db="EMBL/GenBank/DDBJ databases">
        <title>Oceanicola sp. 22II1-22F33 Genome Sequencing.</title>
        <authorList>
            <person name="Lai Q."/>
            <person name="Li G."/>
            <person name="Shao Z."/>
        </authorList>
    </citation>
    <scope>NUCLEOTIDE SEQUENCE [LARGE SCALE GENOMIC DNA]</scope>
    <source>
        <strain evidence="8 9">22II1-22F33</strain>
    </source>
</reference>
<dbReference type="SMART" id="SM00448">
    <property type="entry name" value="REC"/>
    <property type="match status" value="1"/>
</dbReference>
<keyword evidence="4" id="KW-0238">DNA-binding</keyword>
<dbReference type="InterPro" id="IPR011006">
    <property type="entry name" value="CheY-like_superfamily"/>
</dbReference>
<keyword evidence="5" id="KW-0804">Transcription</keyword>